<evidence type="ECO:0000256" key="1">
    <source>
        <dbReference type="ARBA" id="ARBA00022603"/>
    </source>
</evidence>
<dbReference type="GO" id="GO:0008168">
    <property type="term" value="F:methyltransferase activity"/>
    <property type="evidence" value="ECO:0007669"/>
    <property type="project" value="UniProtKB-KW"/>
</dbReference>
<dbReference type="InterPro" id="IPR029063">
    <property type="entry name" value="SAM-dependent_MTases_sf"/>
</dbReference>
<dbReference type="Pfam" id="PF00398">
    <property type="entry name" value="RrnaAD"/>
    <property type="match status" value="1"/>
</dbReference>
<dbReference type="GO" id="GO:0032259">
    <property type="term" value="P:methylation"/>
    <property type="evidence" value="ECO:0007669"/>
    <property type="project" value="UniProtKB-KW"/>
</dbReference>
<name>A0A378Y486_PAEPO</name>
<keyword evidence="1 5" id="KW-0489">Methyltransferase</keyword>
<dbReference type="GO" id="GO:0003723">
    <property type="term" value="F:RNA binding"/>
    <property type="evidence" value="ECO:0007669"/>
    <property type="project" value="UniProtKB-KW"/>
</dbReference>
<evidence type="ECO:0000313" key="6">
    <source>
        <dbReference type="Proteomes" id="UP000254400"/>
    </source>
</evidence>
<evidence type="ECO:0000313" key="5">
    <source>
        <dbReference type="EMBL" id="SUA72056.1"/>
    </source>
</evidence>
<sequence length="200" mass="22784">MNRMPIMCVKQGEEKMNAIHFIREYIRHPRSVGAVIPSSRQLAKQIATPIYFDKASCIIEYGAGTGVFTQELILNKRPETLLLVIEANESFYKKLQSKYGHLERVHIIHGSAEHVARYMEQYQVSKVDYIVSGLPFTSLPAALSSLILGQTAEVLGQEGKFITFQYSKVKHNFFRTFFADIQIKKVNYNVPPAYVFTCSL</sequence>
<dbReference type="EMBL" id="UGSC01000001">
    <property type="protein sequence ID" value="SUA72056.1"/>
    <property type="molecule type" value="Genomic_DNA"/>
</dbReference>
<keyword evidence="2 5" id="KW-0808">Transferase</keyword>
<dbReference type="Proteomes" id="UP000254400">
    <property type="component" value="Unassembled WGS sequence"/>
</dbReference>
<proteinExistence type="predicted"/>
<keyword evidence="3" id="KW-0949">S-adenosyl-L-methionine</keyword>
<evidence type="ECO:0000256" key="3">
    <source>
        <dbReference type="ARBA" id="ARBA00022691"/>
    </source>
</evidence>
<evidence type="ECO:0000256" key="2">
    <source>
        <dbReference type="ARBA" id="ARBA00022679"/>
    </source>
</evidence>
<accession>A0A378Y486</accession>
<dbReference type="CDD" id="cd02440">
    <property type="entry name" value="AdoMet_MTases"/>
    <property type="match status" value="1"/>
</dbReference>
<gene>
    <name evidence="5" type="ORF">NCTC10343_05009</name>
</gene>
<evidence type="ECO:0000256" key="4">
    <source>
        <dbReference type="ARBA" id="ARBA00022884"/>
    </source>
</evidence>
<dbReference type="SUPFAM" id="SSF53335">
    <property type="entry name" value="S-adenosyl-L-methionine-dependent methyltransferases"/>
    <property type="match status" value="1"/>
</dbReference>
<dbReference type="InterPro" id="IPR001737">
    <property type="entry name" value="KsgA/Erm"/>
</dbReference>
<protein>
    <submittedName>
        <fullName evidence="5">Ribosomal RNA adenine dimethylase phospholipid n-methyltransferase</fullName>
    </submittedName>
</protein>
<dbReference type="AlphaFoldDB" id="A0A378Y486"/>
<organism evidence="5 6">
    <name type="scientific">Paenibacillus polymyxa</name>
    <name type="common">Bacillus polymyxa</name>
    <dbReference type="NCBI Taxonomy" id="1406"/>
    <lineage>
        <taxon>Bacteria</taxon>
        <taxon>Bacillati</taxon>
        <taxon>Bacillota</taxon>
        <taxon>Bacilli</taxon>
        <taxon>Bacillales</taxon>
        <taxon>Paenibacillaceae</taxon>
        <taxon>Paenibacillus</taxon>
    </lineage>
</organism>
<keyword evidence="4" id="KW-0694">RNA-binding</keyword>
<dbReference type="Gene3D" id="3.40.50.150">
    <property type="entry name" value="Vaccinia Virus protein VP39"/>
    <property type="match status" value="1"/>
</dbReference>
<reference evidence="5 6" key="1">
    <citation type="submission" date="2018-06" db="EMBL/GenBank/DDBJ databases">
        <authorList>
            <consortium name="Pathogen Informatics"/>
            <person name="Doyle S."/>
        </authorList>
    </citation>
    <scope>NUCLEOTIDE SEQUENCE [LARGE SCALE GENOMIC DNA]</scope>
    <source>
        <strain evidence="5 6">NCTC10343</strain>
    </source>
</reference>